<accession>A0A7W6KNM2</accession>
<protein>
    <recommendedName>
        <fullName evidence="3">Thymidylate synthase</fullName>
    </recommendedName>
</protein>
<dbReference type="EMBL" id="JACIDZ010000023">
    <property type="protein sequence ID" value="MBB4124470.1"/>
    <property type="molecule type" value="Genomic_DNA"/>
</dbReference>
<organism evidence="1 2">
    <name type="scientific">Martelella radicis</name>
    <dbReference type="NCBI Taxonomy" id="1397476"/>
    <lineage>
        <taxon>Bacteria</taxon>
        <taxon>Pseudomonadati</taxon>
        <taxon>Pseudomonadota</taxon>
        <taxon>Alphaproteobacteria</taxon>
        <taxon>Hyphomicrobiales</taxon>
        <taxon>Aurantimonadaceae</taxon>
        <taxon>Martelella</taxon>
    </lineage>
</organism>
<dbReference type="InterPro" id="IPR036926">
    <property type="entry name" value="Thymidate_synth/dCMP_Mease_sf"/>
</dbReference>
<dbReference type="Gene3D" id="3.30.572.10">
    <property type="entry name" value="Thymidylate synthase/dCMP hydroxymethylase domain"/>
    <property type="match status" value="1"/>
</dbReference>
<gene>
    <name evidence="1" type="ORF">GGR30_004428</name>
</gene>
<evidence type="ECO:0000313" key="2">
    <source>
        <dbReference type="Proteomes" id="UP000530571"/>
    </source>
</evidence>
<dbReference type="SUPFAM" id="SSF55831">
    <property type="entry name" value="Thymidylate synthase/dCMP hydroxymethylase"/>
    <property type="match status" value="1"/>
</dbReference>
<comment type="caution">
    <text evidence="1">The sequence shown here is derived from an EMBL/GenBank/DDBJ whole genome shotgun (WGS) entry which is preliminary data.</text>
</comment>
<evidence type="ECO:0000313" key="1">
    <source>
        <dbReference type="EMBL" id="MBB4124470.1"/>
    </source>
</evidence>
<proteinExistence type="predicted"/>
<reference evidence="1 2" key="1">
    <citation type="submission" date="2020-08" db="EMBL/GenBank/DDBJ databases">
        <title>Genomic Encyclopedia of Type Strains, Phase IV (KMG-IV): sequencing the most valuable type-strain genomes for metagenomic binning, comparative biology and taxonomic classification.</title>
        <authorList>
            <person name="Goeker M."/>
        </authorList>
    </citation>
    <scope>NUCLEOTIDE SEQUENCE [LARGE SCALE GENOMIC DNA]</scope>
    <source>
        <strain evidence="1 2">DSM 28101</strain>
    </source>
</reference>
<name>A0A7W6KNM2_9HYPH</name>
<evidence type="ECO:0008006" key="3">
    <source>
        <dbReference type="Google" id="ProtNLM"/>
    </source>
</evidence>
<sequence>MTKSGSPRLIEASGLSIAWGHVLSVLTAPGCTEISPLTLSITGFDNEGYPVENQNIRAALDTWLEITGKRGCENVAFTIFPERYYLLAQGNRAEFFEMYREAFQRIQELNPQNNRKGSYFQRLIDFEGGGKGFNQLEWILAEYERRPSGRRSRWQATAFDPYRDVSRTSLQEFPCLQQVSFTFSETNGLIVNAFYATQQIIRKGYGNYLGLSRLGRFMAHEMGLKMERLNVFVGVAQADDLKKTDPDFLAMMAVIKAELQNAPVPA</sequence>
<keyword evidence="2" id="KW-1185">Reference proteome</keyword>
<dbReference type="AlphaFoldDB" id="A0A7W6KNM2"/>
<dbReference type="Proteomes" id="UP000530571">
    <property type="component" value="Unassembled WGS sequence"/>
</dbReference>